<dbReference type="Proteomes" id="UP000184225">
    <property type="component" value="Unassembled WGS sequence"/>
</dbReference>
<name>A0A1M6HCW5_9FLAO</name>
<reference evidence="1 2" key="1">
    <citation type="submission" date="2016-11" db="EMBL/GenBank/DDBJ databases">
        <authorList>
            <person name="Jaros S."/>
            <person name="Januszkiewicz K."/>
            <person name="Wedrychowicz H."/>
        </authorList>
    </citation>
    <scope>NUCLEOTIDE SEQUENCE [LARGE SCALE GENOMIC DNA]</scope>
    <source>
        <strain evidence="1 2">DSM 21425</strain>
    </source>
</reference>
<dbReference type="RefSeq" id="WP_073153441.1">
    <property type="nucleotide sequence ID" value="NZ_FQYY01000010.1"/>
</dbReference>
<organism evidence="1 2">
    <name type="scientific">Mesonia phycicola</name>
    <dbReference type="NCBI Taxonomy" id="579105"/>
    <lineage>
        <taxon>Bacteria</taxon>
        <taxon>Pseudomonadati</taxon>
        <taxon>Bacteroidota</taxon>
        <taxon>Flavobacteriia</taxon>
        <taxon>Flavobacteriales</taxon>
        <taxon>Flavobacteriaceae</taxon>
        <taxon>Mesonia</taxon>
    </lineage>
</organism>
<protein>
    <submittedName>
        <fullName evidence="1">Uncharacterized protein</fullName>
    </submittedName>
</protein>
<dbReference type="EMBL" id="FQYY01000010">
    <property type="protein sequence ID" value="SHJ19929.1"/>
    <property type="molecule type" value="Genomic_DNA"/>
</dbReference>
<gene>
    <name evidence="1" type="ORF">SAMN04488096_11062</name>
</gene>
<dbReference type="STRING" id="579105.SAMN04488096_11062"/>
<evidence type="ECO:0000313" key="2">
    <source>
        <dbReference type="Proteomes" id="UP000184225"/>
    </source>
</evidence>
<dbReference type="AlphaFoldDB" id="A0A1M6HCW5"/>
<evidence type="ECO:0000313" key="1">
    <source>
        <dbReference type="EMBL" id="SHJ19929.1"/>
    </source>
</evidence>
<sequence>MIRRLIKSSKHHSSEEKNNENIFFVINVFGANLYEKPTLDSKVIKNIKIGESILANKTLKISQTIYIGTRFQLTGNFVQVKNQIYSGFIHSSDLTRFKPKLEPIYEDISIPDFKGKIIQKTTNKRIEVFNNHEYEIEEEITTYENVIHTYTNFGDCFEHTCLYKYMTLPEVYHQLPVHNPKIDVTPKGNFILMPEFIKKTDNKYDFKGRGITRSISIIKNKDQQYLISSLDCP</sequence>
<accession>A0A1M6HCW5</accession>
<dbReference type="OrthoDB" id="1422830at2"/>
<keyword evidence="2" id="KW-1185">Reference proteome</keyword>
<proteinExistence type="predicted"/>